<comment type="caution">
    <text evidence="2">The sequence shown here is derived from an EMBL/GenBank/DDBJ whole genome shotgun (WGS) entry which is preliminary data.</text>
</comment>
<keyword evidence="3" id="KW-1185">Reference proteome</keyword>
<dbReference type="Pfam" id="PF24832">
    <property type="entry name" value="DUF7716"/>
    <property type="match status" value="1"/>
</dbReference>
<dbReference type="InterPro" id="IPR014719">
    <property type="entry name" value="Ribosomal_bL12_C/ClpS-like"/>
</dbReference>
<protein>
    <recommendedName>
        <fullName evidence="1">DUF7716 domain-containing protein</fullName>
    </recommendedName>
</protein>
<dbReference type="SUPFAM" id="SSF54736">
    <property type="entry name" value="ClpS-like"/>
    <property type="match status" value="1"/>
</dbReference>
<dbReference type="InterPro" id="IPR056133">
    <property type="entry name" value="DUF7716"/>
</dbReference>
<evidence type="ECO:0000313" key="2">
    <source>
        <dbReference type="EMBL" id="GKX57486.1"/>
    </source>
</evidence>
<evidence type="ECO:0000259" key="1">
    <source>
        <dbReference type="Pfam" id="PF24832"/>
    </source>
</evidence>
<name>A0AAV5N5W3_9GAMM</name>
<evidence type="ECO:0000313" key="3">
    <source>
        <dbReference type="Proteomes" id="UP001058124"/>
    </source>
</evidence>
<organism evidence="2 3">
    <name type="scientific">Leminorella grimontii</name>
    <dbReference type="NCBI Taxonomy" id="82981"/>
    <lineage>
        <taxon>Bacteria</taxon>
        <taxon>Pseudomonadati</taxon>
        <taxon>Pseudomonadota</taxon>
        <taxon>Gammaproteobacteria</taxon>
        <taxon>Enterobacterales</taxon>
        <taxon>Budviciaceae</taxon>
        <taxon>Leminorella</taxon>
    </lineage>
</organism>
<reference evidence="2" key="1">
    <citation type="submission" date="2022-06" db="EMBL/GenBank/DDBJ databases">
        <title>Draft genome sequences of Leminorella grimontii str. JCM5902.</title>
        <authorList>
            <person name="Wakabayashi Y."/>
            <person name="Kojima K."/>
        </authorList>
    </citation>
    <scope>NUCLEOTIDE SEQUENCE</scope>
    <source>
        <strain evidence="2">JCM 5902</strain>
    </source>
</reference>
<gene>
    <name evidence="2" type="ORF">SOASR030_35980</name>
</gene>
<dbReference type="EMBL" id="BRLH01000016">
    <property type="protein sequence ID" value="GKX57486.1"/>
    <property type="molecule type" value="Genomic_DNA"/>
</dbReference>
<proteinExistence type="predicted"/>
<dbReference type="RefSeq" id="WP_051155793.1">
    <property type="nucleotide sequence ID" value="NZ_BRLH01000016.1"/>
</dbReference>
<sequence length="358" mass="40362">MNNISPDNAIRSFLEAAIVPGDMVLPFKYPRPEQWEEWQSGFRYDGVSGASLVASTPGEWQPGWYVVALNYFDDPFFIDLNEVTQGYPVYYAPHGAGRWDAEHIASSLQEFSNLLAALRDCSEDDEAALSHIRSQPYLQTKFWNEVCENRLAREPAEDTASKPLNPLDWQRGSLVITAIGEQKLKVIQFLKKMLNLPLPQALALAAQPKITVAEGYRIQLRDTEEELQALGATVEFQHDGQPSLKIFRLDTFYAIEDLIDCVKAEVESNTDYAVYSANDDDFCSNASFFIAAGVGIDDHDNEIYPKSVRQRGLQYMCSCGLIQDVVSVAIRQKADASHEEIIQALNHYSKYDNFLELK</sequence>
<dbReference type="AlphaFoldDB" id="A0AAV5N5W3"/>
<feature type="domain" description="DUF7716" evidence="1">
    <location>
        <begin position="269"/>
        <end position="356"/>
    </location>
</feature>
<dbReference type="Proteomes" id="UP001058124">
    <property type="component" value="Unassembled WGS sequence"/>
</dbReference>
<accession>A0AAV5N5W3</accession>